<dbReference type="AlphaFoldDB" id="A0A9D4XGD2"/>
<dbReference type="EMBL" id="JAMSHJ010000004">
    <property type="protein sequence ID" value="KAI5419837.1"/>
    <property type="molecule type" value="Genomic_DNA"/>
</dbReference>
<dbReference type="InterPro" id="IPR020103">
    <property type="entry name" value="PsdUridine_synth_cat_dom_sf"/>
</dbReference>
<evidence type="ECO:0008006" key="4">
    <source>
        <dbReference type="Google" id="ProtNLM"/>
    </source>
</evidence>
<organism evidence="2 3">
    <name type="scientific">Pisum sativum</name>
    <name type="common">Garden pea</name>
    <name type="synonym">Lathyrus oleraceus</name>
    <dbReference type="NCBI Taxonomy" id="3888"/>
    <lineage>
        <taxon>Eukaryota</taxon>
        <taxon>Viridiplantae</taxon>
        <taxon>Streptophyta</taxon>
        <taxon>Embryophyta</taxon>
        <taxon>Tracheophyta</taxon>
        <taxon>Spermatophyta</taxon>
        <taxon>Magnoliopsida</taxon>
        <taxon>eudicotyledons</taxon>
        <taxon>Gunneridae</taxon>
        <taxon>Pentapetalae</taxon>
        <taxon>rosids</taxon>
        <taxon>fabids</taxon>
        <taxon>Fabales</taxon>
        <taxon>Fabaceae</taxon>
        <taxon>Papilionoideae</taxon>
        <taxon>50 kb inversion clade</taxon>
        <taxon>NPAAA clade</taxon>
        <taxon>Hologalegina</taxon>
        <taxon>IRL clade</taxon>
        <taxon>Fabeae</taxon>
        <taxon>Lathyrus</taxon>
    </lineage>
</organism>
<gene>
    <name evidence="2" type="ORF">KIW84_043843</name>
</gene>
<keyword evidence="1" id="KW-0413">Isomerase</keyword>
<dbReference type="GO" id="GO:0005634">
    <property type="term" value="C:nucleus"/>
    <property type="evidence" value="ECO:0007669"/>
    <property type="project" value="TreeGrafter"/>
</dbReference>
<dbReference type="GO" id="GO:0003723">
    <property type="term" value="F:RNA binding"/>
    <property type="evidence" value="ECO:0007669"/>
    <property type="project" value="InterPro"/>
</dbReference>
<dbReference type="GO" id="GO:1990481">
    <property type="term" value="P:mRNA pseudouridine synthesis"/>
    <property type="evidence" value="ECO:0007669"/>
    <property type="project" value="TreeGrafter"/>
</dbReference>
<sequence length="144" mass="16299">MAYGDPEGYICEIPLGFRLAYGDPERFYGFSAEAQMEPSVESEIFKALKTTRLLVGDKKDSQYSRCGRTDKGVSSVGQLIYTPFDDYCAAEDAWQMARPVEVLLHSAQVNMFSFISFHCSFGLEDMYTPRCILVLVSSNRFSFH</sequence>
<evidence type="ECO:0000313" key="2">
    <source>
        <dbReference type="EMBL" id="KAI5419837.1"/>
    </source>
</evidence>
<dbReference type="InterPro" id="IPR020094">
    <property type="entry name" value="TruA/RsuA/RluB/E/F_N"/>
</dbReference>
<dbReference type="PANTHER" id="PTHR11142">
    <property type="entry name" value="PSEUDOURIDYLATE SYNTHASE"/>
    <property type="match status" value="1"/>
</dbReference>
<keyword evidence="3" id="KW-1185">Reference proteome</keyword>
<protein>
    <recommendedName>
        <fullName evidence="4">tRNA pseudouridine synthase</fullName>
    </recommendedName>
</protein>
<dbReference type="Gramene" id="Psat04G0384300-T1">
    <property type="protein sequence ID" value="KAI5419837.1"/>
    <property type="gene ID" value="KIW84_043843"/>
</dbReference>
<name>A0A9D4XGD2_PEA</name>
<dbReference type="GO" id="GO:0009982">
    <property type="term" value="F:pseudouridine synthase activity"/>
    <property type="evidence" value="ECO:0007669"/>
    <property type="project" value="InterPro"/>
</dbReference>
<dbReference type="GO" id="GO:0031119">
    <property type="term" value="P:tRNA pseudouridine synthesis"/>
    <property type="evidence" value="ECO:0007669"/>
    <property type="project" value="TreeGrafter"/>
</dbReference>
<dbReference type="SUPFAM" id="SSF55120">
    <property type="entry name" value="Pseudouridine synthase"/>
    <property type="match status" value="1"/>
</dbReference>
<dbReference type="PANTHER" id="PTHR11142:SF5">
    <property type="entry name" value="TRNA PSEUDOURIDINE(38_39) SYNTHASE"/>
    <property type="match status" value="1"/>
</dbReference>
<dbReference type="InterPro" id="IPR001406">
    <property type="entry name" value="PsdUridine_synth_TruA"/>
</dbReference>
<evidence type="ECO:0000256" key="1">
    <source>
        <dbReference type="ARBA" id="ARBA00023235"/>
    </source>
</evidence>
<proteinExistence type="predicted"/>
<dbReference type="Gene3D" id="3.30.70.580">
    <property type="entry name" value="Pseudouridine synthase I, catalytic domain, N-terminal subdomain"/>
    <property type="match status" value="1"/>
</dbReference>
<reference evidence="2 3" key="1">
    <citation type="journal article" date="2022" name="Nat. Genet.">
        <title>Improved pea reference genome and pan-genome highlight genomic features and evolutionary characteristics.</title>
        <authorList>
            <person name="Yang T."/>
            <person name="Liu R."/>
            <person name="Luo Y."/>
            <person name="Hu S."/>
            <person name="Wang D."/>
            <person name="Wang C."/>
            <person name="Pandey M.K."/>
            <person name="Ge S."/>
            <person name="Xu Q."/>
            <person name="Li N."/>
            <person name="Li G."/>
            <person name="Huang Y."/>
            <person name="Saxena R.K."/>
            <person name="Ji Y."/>
            <person name="Li M."/>
            <person name="Yan X."/>
            <person name="He Y."/>
            <person name="Liu Y."/>
            <person name="Wang X."/>
            <person name="Xiang C."/>
            <person name="Varshney R.K."/>
            <person name="Ding H."/>
            <person name="Gao S."/>
            <person name="Zong X."/>
        </authorList>
    </citation>
    <scope>NUCLEOTIDE SEQUENCE [LARGE SCALE GENOMIC DNA]</scope>
    <source>
        <strain evidence="2 3">cv. Zhongwan 6</strain>
    </source>
</reference>
<dbReference type="GO" id="GO:0005737">
    <property type="term" value="C:cytoplasm"/>
    <property type="evidence" value="ECO:0007669"/>
    <property type="project" value="TreeGrafter"/>
</dbReference>
<accession>A0A9D4XGD2</accession>
<comment type="caution">
    <text evidence="2">The sequence shown here is derived from an EMBL/GenBank/DDBJ whole genome shotgun (WGS) entry which is preliminary data.</text>
</comment>
<evidence type="ECO:0000313" key="3">
    <source>
        <dbReference type="Proteomes" id="UP001058974"/>
    </source>
</evidence>
<dbReference type="Proteomes" id="UP001058974">
    <property type="component" value="Chromosome 4"/>
</dbReference>